<dbReference type="InterPro" id="IPR021130">
    <property type="entry name" value="PRib-ATP_PPHydrolase-like"/>
</dbReference>
<comment type="subcellular location">
    <subcellularLocation>
        <location evidence="3 15">Cytoplasm</location>
    </subcellularLocation>
</comment>
<evidence type="ECO:0000256" key="12">
    <source>
        <dbReference type="ARBA" id="ARBA00022840"/>
    </source>
</evidence>
<comment type="similarity">
    <text evidence="6 15">In the C-terminal section; belongs to the PRA-PH family.</text>
</comment>
<evidence type="ECO:0000256" key="1">
    <source>
        <dbReference type="ARBA" id="ARBA00000024"/>
    </source>
</evidence>
<dbReference type="GO" id="GO:0004636">
    <property type="term" value="F:phosphoribosyl-ATP diphosphatase activity"/>
    <property type="evidence" value="ECO:0007669"/>
    <property type="project" value="UniProtKB-EC"/>
</dbReference>
<dbReference type="InterPro" id="IPR008179">
    <property type="entry name" value="HisE"/>
</dbReference>
<evidence type="ECO:0000256" key="5">
    <source>
        <dbReference type="ARBA" id="ARBA00005204"/>
    </source>
</evidence>
<keyword evidence="13 15" id="KW-0368">Histidine biosynthesis</keyword>
<evidence type="ECO:0000313" key="18">
    <source>
        <dbReference type="Proteomes" id="UP001595758"/>
    </source>
</evidence>
<comment type="similarity">
    <text evidence="7 15">In the N-terminal section; belongs to the PRA-CH family.</text>
</comment>
<dbReference type="NCBIfam" id="NF002747">
    <property type="entry name" value="PRK02759.1"/>
    <property type="match status" value="1"/>
</dbReference>
<evidence type="ECO:0000256" key="11">
    <source>
        <dbReference type="ARBA" id="ARBA00022801"/>
    </source>
</evidence>
<keyword evidence="9 15" id="KW-0028">Amino-acid biosynthesis</keyword>
<name>A0ABV8CC98_9GAMM</name>
<evidence type="ECO:0000256" key="4">
    <source>
        <dbReference type="ARBA" id="ARBA00005169"/>
    </source>
</evidence>
<keyword evidence="11 15" id="KW-0378">Hydrolase</keyword>
<comment type="catalytic activity">
    <reaction evidence="1 15">
        <text>1-(5-phospho-beta-D-ribosyl)-5'-AMP + H2O = 1-(5-phospho-beta-D-ribosyl)-5-[(5-phospho-beta-D-ribosylamino)methylideneamino]imidazole-4-carboxamide</text>
        <dbReference type="Rhea" id="RHEA:20049"/>
        <dbReference type="ChEBI" id="CHEBI:15377"/>
        <dbReference type="ChEBI" id="CHEBI:58435"/>
        <dbReference type="ChEBI" id="CHEBI:59457"/>
        <dbReference type="EC" id="3.5.4.19"/>
    </reaction>
</comment>
<dbReference type="InterPro" id="IPR002496">
    <property type="entry name" value="PRib_AMP_CycHydrolase_dom"/>
</dbReference>
<evidence type="ECO:0000256" key="6">
    <source>
        <dbReference type="ARBA" id="ARBA00007731"/>
    </source>
</evidence>
<proteinExistence type="inferred from homology"/>
<evidence type="ECO:0000256" key="2">
    <source>
        <dbReference type="ARBA" id="ARBA00001460"/>
    </source>
</evidence>
<dbReference type="Pfam" id="PF01502">
    <property type="entry name" value="PRA-CH"/>
    <property type="match status" value="1"/>
</dbReference>
<evidence type="ECO:0000256" key="9">
    <source>
        <dbReference type="ARBA" id="ARBA00022605"/>
    </source>
</evidence>
<protein>
    <recommendedName>
        <fullName evidence="15">Histidine biosynthesis bifunctional protein HisIE</fullName>
    </recommendedName>
    <domain>
        <recommendedName>
            <fullName evidence="15">Phosphoribosyl-AMP cyclohydrolase</fullName>
            <shortName evidence="15">PRA-CH</shortName>
            <ecNumber evidence="15">3.5.4.19</ecNumber>
        </recommendedName>
    </domain>
    <domain>
        <recommendedName>
            <fullName evidence="15">Phosphoribosyl-ATP pyrophosphatase</fullName>
            <shortName evidence="15">PRA-PH</shortName>
            <ecNumber evidence="15">3.6.1.31</ecNumber>
        </recommendedName>
    </domain>
</protein>
<dbReference type="CDD" id="cd11534">
    <property type="entry name" value="NTP-PPase_HisIE_like"/>
    <property type="match status" value="1"/>
</dbReference>
<evidence type="ECO:0000256" key="13">
    <source>
        <dbReference type="ARBA" id="ARBA00023102"/>
    </source>
</evidence>
<organism evidence="17 18">
    <name type="scientific">Legionella dresdenensis</name>
    <dbReference type="NCBI Taxonomy" id="450200"/>
    <lineage>
        <taxon>Bacteria</taxon>
        <taxon>Pseudomonadati</taxon>
        <taxon>Pseudomonadota</taxon>
        <taxon>Gammaproteobacteria</taxon>
        <taxon>Legionellales</taxon>
        <taxon>Legionellaceae</taxon>
        <taxon>Legionella</taxon>
    </lineage>
</organism>
<dbReference type="SUPFAM" id="SSF141734">
    <property type="entry name" value="HisI-like"/>
    <property type="match status" value="1"/>
</dbReference>
<dbReference type="InterPro" id="IPR023019">
    <property type="entry name" value="His_synth_HisIE"/>
</dbReference>
<comment type="pathway">
    <text evidence="5 15">Amino-acid biosynthesis; L-histidine biosynthesis; L-histidine from 5-phospho-alpha-D-ribose 1-diphosphate: step 2/9.</text>
</comment>
<dbReference type="GO" id="GO:0004635">
    <property type="term" value="F:phosphoribosyl-AMP cyclohydrolase activity"/>
    <property type="evidence" value="ECO:0007669"/>
    <property type="project" value="UniProtKB-EC"/>
</dbReference>
<evidence type="ECO:0000256" key="8">
    <source>
        <dbReference type="ARBA" id="ARBA00022490"/>
    </source>
</evidence>
<comment type="catalytic activity">
    <reaction evidence="2 15">
        <text>1-(5-phospho-beta-D-ribosyl)-ATP + H2O = 1-(5-phospho-beta-D-ribosyl)-5'-AMP + diphosphate + H(+)</text>
        <dbReference type="Rhea" id="RHEA:22828"/>
        <dbReference type="ChEBI" id="CHEBI:15377"/>
        <dbReference type="ChEBI" id="CHEBI:15378"/>
        <dbReference type="ChEBI" id="CHEBI:33019"/>
        <dbReference type="ChEBI" id="CHEBI:59457"/>
        <dbReference type="ChEBI" id="CHEBI:73183"/>
        <dbReference type="EC" id="3.6.1.31"/>
    </reaction>
</comment>
<dbReference type="Gene3D" id="3.10.20.810">
    <property type="entry name" value="Phosphoribosyl-AMP cyclohydrolase"/>
    <property type="match status" value="1"/>
</dbReference>
<reference evidence="18" key="1">
    <citation type="journal article" date="2019" name="Int. J. Syst. Evol. Microbiol.">
        <title>The Global Catalogue of Microorganisms (GCM) 10K type strain sequencing project: providing services to taxonomists for standard genome sequencing and annotation.</title>
        <authorList>
            <consortium name="The Broad Institute Genomics Platform"/>
            <consortium name="The Broad Institute Genome Sequencing Center for Infectious Disease"/>
            <person name="Wu L."/>
            <person name="Ma J."/>
        </authorList>
    </citation>
    <scope>NUCLEOTIDE SEQUENCE [LARGE SCALE GENOMIC DNA]</scope>
    <source>
        <strain evidence="18">CCUG 59858</strain>
    </source>
</reference>
<dbReference type="HAMAP" id="MF_01019">
    <property type="entry name" value="HisIE"/>
    <property type="match status" value="1"/>
</dbReference>
<keyword evidence="18" id="KW-1185">Reference proteome</keyword>
<evidence type="ECO:0000313" key="17">
    <source>
        <dbReference type="EMBL" id="MFC3907576.1"/>
    </source>
</evidence>
<dbReference type="PANTHER" id="PTHR42945">
    <property type="entry name" value="HISTIDINE BIOSYNTHESIS BIFUNCTIONAL PROTEIN"/>
    <property type="match status" value="1"/>
</dbReference>
<comment type="caution">
    <text evidence="17">The sequence shown here is derived from an EMBL/GenBank/DDBJ whole genome shotgun (WGS) entry which is preliminary data.</text>
</comment>
<evidence type="ECO:0000256" key="10">
    <source>
        <dbReference type="ARBA" id="ARBA00022741"/>
    </source>
</evidence>
<evidence type="ECO:0000256" key="3">
    <source>
        <dbReference type="ARBA" id="ARBA00004496"/>
    </source>
</evidence>
<dbReference type="NCBIfam" id="TIGR03188">
    <property type="entry name" value="histidine_hisI"/>
    <property type="match status" value="1"/>
</dbReference>
<accession>A0ABV8CC98</accession>
<feature type="domain" description="Phosphoribosyl-AMP cyclohydrolase" evidence="16">
    <location>
        <begin position="26"/>
        <end position="98"/>
    </location>
</feature>
<dbReference type="HAMAP" id="MF_01020">
    <property type="entry name" value="HisE"/>
    <property type="match status" value="1"/>
</dbReference>
<gene>
    <name evidence="15 17" type="primary">hisIE</name>
    <name evidence="15" type="synonym">hisI</name>
    <name evidence="17" type="ORF">ACFORL_00600</name>
</gene>
<dbReference type="EMBL" id="JBHSAB010000001">
    <property type="protein sequence ID" value="MFC3907576.1"/>
    <property type="molecule type" value="Genomic_DNA"/>
</dbReference>
<dbReference type="Pfam" id="PF01503">
    <property type="entry name" value="PRA-PH"/>
    <property type="match status" value="1"/>
</dbReference>
<evidence type="ECO:0000256" key="15">
    <source>
        <dbReference type="HAMAP-Rule" id="MF_01019"/>
    </source>
</evidence>
<dbReference type="SUPFAM" id="SSF101386">
    <property type="entry name" value="all-alpha NTP pyrophosphatases"/>
    <property type="match status" value="1"/>
</dbReference>
<feature type="region of interest" description="Phosphoribosyl-ATP pyrophosphohydrolase" evidence="15">
    <location>
        <begin position="109"/>
        <end position="198"/>
    </location>
</feature>
<dbReference type="RefSeq" id="WP_382340071.1">
    <property type="nucleotide sequence ID" value="NZ_JBHSAB010000001.1"/>
</dbReference>
<feature type="region of interest" description="Phosphoribosyl-AMP cyclohydrolase" evidence="15">
    <location>
        <begin position="1"/>
        <end position="108"/>
    </location>
</feature>
<evidence type="ECO:0000256" key="7">
    <source>
        <dbReference type="ARBA" id="ARBA00008299"/>
    </source>
</evidence>
<keyword evidence="8 15" id="KW-0963">Cytoplasm</keyword>
<dbReference type="EC" id="3.5.4.19" evidence="15"/>
<comment type="pathway">
    <text evidence="4 15">Amino-acid biosynthesis; L-histidine biosynthesis; L-histidine from 5-phospho-alpha-D-ribose 1-diphosphate: step 3/9.</text>
</comment>
<evidence type="ECO:0000259" key="16">
    <source>
        <dbReference type="Pfam" id="PF01502"/>
    </source>
</evidence>
<keyword evidence="14 15" id="KW-0511">Multifunctional enzyme</keyword>
<dbReference type="Proteomes" id="UP001595758">
    <property type="component" value="Unassembled WGS sequence"/>
</dbReference>
<dbReference type="EC" id="3.6.1.31" evidence="15"/>
<dbReference type="PANTHER" id="PTHR42945:SF9">
    <property type="entry name" value="HISTIDINE BIOSYNTHESIS BIFUNCTIONAL PROTEIN HISIE"/>
    <property type="match status" value="1"/>
</dbReference>
<dbReference type="Gene3D" id="1.10.287.1080">
    <property type="entry name" value="MazG-like"/>
    <property type="match status" value="1"/>
</dbReference>
<sequence>MNIDFDKANGLVPVCVQDYQTMQVLMIGYMNQAALNQTLETGLVTFFSRSKNRLWVKGESSSNFLKLICIDTDCDNDGLLITAQRTGPVCHQGTASCFSNLTQPPIYWFGYLLEIIAQRSNCCEQDSYTSRLLAQGIKRIAQKVGEEGVEVGLAAVAGDNDELAAETVDLLYHVLVLLNAKNINFQAVAEVIRQRSCL</sequence>
<keyword evidence="10 15" id="KW-0547">Nucleotide-binding</keyword>
<evidence type="ECO:0000256" key="14">
    <source>
        <dbReference type="ARBA" id="ARBA00023268"/>
    </source>
</evidence>
<keyword evidence="12 15" id="KW-0067">ATP-binding</keyword>
<dbReference type="InterPro" id="IPR038019">
    <property type="entry name" value="PRib_AMP_CycHydrolase_sf"/>
</dbReference>